<dbReference type="Pfam" id="PF02518">
    <property type="entry name" value="HATPase_c"/>
    <property type="match status" value="1"/>
</dbReference>
<dbReference type="PANTHER" id="PTHR43711:SF1">
    <property type="entry name" value="HISTIDINE KINASE 1"/>
    <property type="match status" value="1"/>
</dbReference>
<dbReference type="STRING" id="1183438.GKIL_1478"/>
<dbReference type="InterPro" id="IPR003594">
    <property type="entry name" value="HATPase_dom"/>
</dbReference>
<dbReference type="InterPro" id="IPR005467">
    <property type="entry name" value="His_kinase_dom"/>
</dbReference>
<dbReference type="SUPFAM" id="SSF47384">
    <property type="entry name" value="Homodimeric domain of signal transducing histidine kinase"/>
    <property type="match status" value="1"/>
</dbReference>
<accession>U5QJC7</accession>
<dbReference type="InterPro" id="IPR003661">
    <property type="entry name" value="HisK_dim/P_dom"/>
</dbReference>
<dbReference type="EMBL" id="CP003587">
    <property type="protein sequence ID" value="AGY57724.1"/>
    <property type="molecule type" value="Genomic_DNA"/>
</dbReference>
<dbReference type="PROSITE" id="PS50109">
    <property type="entry name" value="HIS_KIN"/>
    <property type="match status" value="1"/>
</dbReference>
<evidence type="ECO:0000256" key="3">
    <source>
        <dbReference type="ARBA" id="ARBA00022553"/>
    </source>
</evidence>
<dbReference type="Pfam" id="PF00512">
    <property type="entry name" value="HisKA"/>
    <property type="match status" value="1"/>
</dbReference>
<reference evidence="8 9" key="1">
    <citation type="journal article" date="2013" name="PLoS ONE">
        <title>Cultivation and Complete Genome Sequencing of Gloeobacter kilaueensis sp. nov., from a Lava Cave in Kilauea Caldera, Hawai'i.</title>
        <authorList>
            <person name="Saw J.H."/>
            <person name="Schatz M."/>
            <person name="Brown M.V."/>
            <person name="Kunkel D.D."/>
            <person name="Foster J.S."/>
            <person name="Shick H."/>
            <person name="Christensen S."/>
            <person name="Hou S."/>
            <person name="Wan X."/>
            <person name="Donachie S.P."/>
        </authorList>
    </citation>
    <scope>NUCLEOTIDE SEQUENCE [LARGE SCALE GENOMIC DNA]</scope>
    <source>
        <strain evidence="9">JS</strain>
    </source>
</reference>
<evidence type="ECO:0000313" key="8">
    <source>
        <dbReference type="EMBL" id="AGY57724.1"/>
    </source>
</evidence>
<evidence type="ECO:0000259" key="7">
    <source>
        <dbReference type="PROSITE" id="PS50109"/>
    </source>
</evidence>
<dbReference type="SMART" id="SM00387">
    <property type="entry name" value="HATPase_c"/>
    <property type="match status" value="1"/>
</dbReference>
<sequence>MDFDQLAHQLRNPVMAIRTLASLVKKRLAADDPNRALLDAIVAECRRLDSLLDDPLSVLTIEPVPLAPLLQEIARTTQPIAQERQIAFEVHGQIEATVLASPSALREVLMNLLDNAFKYTPTGGTVTIRVRPEAERWTIEVADTGEGIAPGEVEHIFEPYYRGTRTGVLNGQGLGLAVARDLVSRMNGAINVYPAAGRGSYFRVTLPAAEES</sequence>
<dbReference type="Gene3D" id="1.10.287.130">
    <property type="match status" value="1"/>
</dbReference>
<evidence type="ECO:0000256" key="2">
    <source>
        <dbReference type="ARBA" id="ARBA00012438"/>
    </source>
</evidence>
<keyword evidence="4" id="KW-0808">Transferase</keyword>
<keyword evidence="3" id="KW-0597">Phosphoprotein</keyword>
<dbReference type="GO" id="GO:0000155">
    <property type="term" value="F:phosphorelay sensor kinase activity"/>
    <property type="evidence" value="ECO:0007669"/>
    <property type="project" value="InterPro"/>
</dbReference>
<protein>
    <recommendedName>
        <fullName evidence="2">histidine kinase</fullName>
        <ecNumber evidence="2">2.7.13.3</ecNumber>
    </recommendedName>
</protein>
<organism evidence="8 9">
    <name type="scientific">Gloeobacter kilaueensis (strain ATCC BAA-2537 / CCAP 1431/1 / ULC 316 / JS1)</name>
    <dbReference type="NCBI Taxonomy" id="1183438"/>
    <lineage>
        <taxon>Bacteria</taxon>
        <taxon>Bacillati</taxon>
        <taxon>Cyanobacteriota</taxon>
        <taxon>Cyanophyceae</taxon>
        <taxon>Gloeobacterales</taxon>
        <taxon>Gloeobacteraceae</taxon>
        <taxon>Gloeobacter</taxon>
    </lineage>
</organism>
<evidence type="ECO:0000313" key="9">
    <source>
        <dbReference type="Proteomes" id="UP000017396"/>
    </source>
</evidence>
<keyword evidence="9" id="KW-1185">Reference proteome</keyword>
<dbReference type="eggNOG" id="COG2205">
    <property type="taxonomic scope" value="Bacteria"/>
</dbReference>
<dbReference type="CDD" id="cd00075">
    <property type="entry name" value="HATPase"/>
    <property type="match status" value="1"/>
</dbReference>
<dbReference type="EC" id="2.7.13.3" evidence="2"/>
<proteinExistence type="predicted"/>
<dbReference type="InterPro" id="IPR050736">
    <property type="entry name" value="Sensor_HK_Regulatory"/>
</dbReference>
<dbReference type="InterPro" id="IPR004358">
    <property type="entry name" value="Sig_transdc_His_kin-like_C"/>
</dbReference>
<dbReference type="Proteomes" id="UP000017396">
    <property type="component" value="Chromosome"/>
</dbReference>
<keyword evidence="5 8" id="KW-0418">Kinase</keyword>
<evidence type="ECO:0000256" key="1">
    <source>
        <dbReference type="ARBA" id="ARBA00000085"/>
    </source>
</evidence>
<dbReference type="CDD" id="cd00082">
    <property type="entry name" value="HisKA"/>
    <property type="match status" value="1"/>
</dbReference>
<gene>
    <name evidence="8" type="ORF">GKIL_1478</name>
</gene>
<dbReference type="InterPro" id="IPR036890">
    <property type="entry name" value="HATPase_C_sf"/>
</dbReference>
<evidence type="ECO:0000256" key="5">
    <source>
        <dbReference type="ARBA" id="ARBA00022777"/>
    </source>
</evidence>
<feature type="domain" description="Histidine kinase" evidence="7">
    <location>
        <begin position="5"/>
        <end position="210"/>
    </location>
</feature>
<evidence type="ECO:0000256" key="4">
    <source>
        <dbReference type="ARBA" id="ARBA00022679"/>
    </source>
</evidence>
<dbReference type="KEGG" id="glj:GKIL_1478"/>
<dbReference type="HOGENOM" id="CLU_000445_89_3_3"/>
<dbReference type="AlphaFoldDB" id="U5QJC7"/>
<dbReference type="FunFam" id="3.30.565.10:FF:000006">
    <property type="entry name" value="Sensor histidine kinase WalK"/>
    <property type="match status" value="1"/>
</dbReference>
<dbReference type="Gene3D" id="3.30.565.10">
    <property type="entry name" value="Histidine kinase-like ATPase, C-terminal domain"/>
    <property type="match status" value="1"/>
</dbReference>
<dbReference type="PATRIC" id="fig|1183438.3.peg.1457"/>
<keyword evidence="6" id="KW-0902">Two-component regulatory system</keyword>
<dbReference type="PRINTS" id="PR00344">
    <property type="entry name" value="BCTRLSENSOR"/>
</dbReference>
<dbReference type="RefSeq" id="WP_023172829.1">
    <property type="nucleotide sequence ID" value="NC_022600.1"/>
</dbReference>
<dbReference type="SUPFAM" id="SSF55874">
    <property type="entry name" value="ATPase domain of HSP90 chaperone/DNA topoisomerase II/histidine kinase"/>
    <property type="match status" value="1"/>
</dbReference>
<dbReference type="OrthoDB" id="9773956at2"/>
<evidence type="ECO:0000256" key="6">
    <source>
        <dbReference type="ARBA" id="ARBA00023012"/>
    </source>
</evidence>
<dbReference type="InterPro" id="IPR036097">
    <property type="entry name" value="HisK_dim/P_sf"/>
</dbReference>
<name>U5QJC7_GLOK1</name>
<comment type="catalytic activity">
    <reaction evidence="1">
        <text>ATP + protein L-histidine = ADP + protein N-phospho-L-histidine.</text>
        <dbReference type="EC" id="2.7.13.3"/>
    </reaction>
</comment>
<dbReference type="PANTHER" id="PTHR43711">
    <property type="entry name" value="TWO-COMPONENT HISTIDINE KINASE"/>
    <property type="match status" value="1"/>
</dbReference>